<keyword evidence="7" id="KW-0274">FAD</keyword>
<dbReference type="InterPro" id="IPR035904">
    <property type="entry name" value="Chorismate_synth_AroC_sf"/>
</dbReference>
<evidence type="ECO:0000256" key="6">
    <source>
        <dbReference type="ARBA" id="ARBA00023239"/>
    </source>
</evidence>
<keyword evidence="11" id="KW-1185">Reference proteome</keyword>
<dbReference type="GO" id="GO:0004107">
    <property type="term" value="F:chorismate synthase activity"/>
    <property type="evidence" value="ECO:0007669"/>
    <property type="project" value="UniProtKB-EC"/>
</dbReference>
<comment type="subunit">
    <text evidence="7">Homotetramer.</text>
</comment>
<feature type="binding site" evidence="7">
    <location>
        <position position="278"/>
    </location>
    <ligand>
        <name>FMN</name>
        <dbReference type="ChEBI" id="CHEBI:58210"/>
    </ligand>
</feature>
<dbReference type="PIRSF" id="PIRSF001456">
    <property type="entry name" value="Chorismate_synth"/>
    <property type="match status" value="1"/>
</dbReference>
<feature type="region of interest" description="Disordered" evidence="9">
    <location>
        <begin position="39"/>
        <end position="58"/>
    </location>
</feature>
<dbReference type="NCBIfam" id="NF003793">
    <property type="entry name" value="PRK05382.1"/>
    <property type="match status" value="1"/>
</dbReference>
<feature type="binding site" evidence="7">
    <location>
        <begin position="293"/>
        <end position="297"/>
    </location>
    <ligand>
        <name>FMN</name>
        <dbReference type="ChEBI" id="CHEBI:58210"/>
    </ligand>
</feature>
<dbReference type="PANTHER" id="PTHR21085:SF0">
    <property type="entry name" value="CHORISMATE SYNTHASE"/>
    <property type="match status" value="1"/>
</dbReference>
<keyword evidence="7" id="KW-0521">NADP</keyword>
<evidence type="ECO:0000256" key="9">
    <source>
        <dbReference type="SAM" id="MobiDB-lite"/>
    </source>
</evidence>
<dbReference type="HAMAP" id="MF_00300">
    <property type="entry name" value="Chorismate_synth"/>
    <property type="match status" value="1"/>
</dbReference>
<dbReference type="InterPro" id="IPR020541">
    <property type="entry name" value="Chorismate_synthase_CS"/>
</dbReference>
<evidence type="ECO:0000256" key="3">
    <source>
        <dbReference type="ARBA" id="ARBA00013036"/>
    </source>
</evidence>
<keyword evidence="4 7" id="KW-0028">Amino-acid biosynthesis</keyword>
<keyword evidence="6 7" id="KW-0456">Lyase</keyword>
<dbReference type="CDD" id="cd07304">
    <property type="entry name" value="Chorismate_synthase"/>
    <property type="match status" value="1"/>
</dbReference>
<feature type="binding site" evidence="7">
    <location>
        <position position="48"/>
    </location>
    <ligand>
        <name>NADP(+)</name>
        <dbReference type="ChEBI" id="CHEBI:58349"/>
    </ligand>
</feature>
<sequence length="364" mass="38820">MAANSFGEVFTITTCGESHGAALACIIDGVPPLVELSEENIQPDLDRRRPGSTRYGTPRNEADAVKIISGVFEGKTTGTPIGLIIENTSQRSKDYSDIMDKFRPGHADYTYLAKYGIRDYRGGGRSSARETAMRVAAGAVAKKVLNDLFNISIDGCVSAIGDISTDVYSAKNALENEFNFSDPNKIDDLKALFKDLATKGDSVGAVVEVRAHNVPCGLGNPVFDRLDAKIAYAMMGINAVKGVEIGDGFALAAMRGSQARDEITKDGFQSNHSGGILGGISSGQEIKVKIALKPTSSILVPGRSINRFGEECEVVTKGRHDPCVGIRAVPIAEAMLACCLLDALLLHKAQCFNVNEQSFVLPSE</sequence>
<accession>A0ABS7DHY1</accession>
<comment type="caution">
    <text evidence="10">The sequence shown here is derived from an EMBL/GenBank/DDBJ whole genome shotgun (WGS) entry which is preliminary data.</text>
</comment>
<dbReference type="EMBL" id="JAGFNY010000026">
    <property type="protein sequence ID" value="MBW7570711.1"/>
    <property type="molecule type" value="Genomic_DNA"/>
</dbReference>
<dbReference type="Gene3D" id="3.60.150.10">
    <property type="entry name" value="Chorismate synthase AroC"/>
    <property type="match status" value="1"/>
</dbReference>
<dbReference type="PANTHER" id="PTHR21085">
    <property type="entry name" value="CHORISMATE SYNTHASE"/>
    <property type="match status" value="1"/>
</dbReference>
<feature type="binding site" evidence="7">
    <location>
        <begin position="238"/>
        <end position="239"/>
    </location>
    <ligand>
        <name>FMN</name>
        <dbReference type="ChEBI" id="CHEBI:58210"/>
    </ligand>
</feature>
<comment type="catalytic activity">
    <reaction evidence="7 8">
        <text>5-O-(1-carboxyvinyl)-3-phosphoshikimate = chorismate + phosphate</text>
        <dbReference type="Rhea" id="RHEA:21020"/>
        <dbReference type="ChEBI" id="CHEBI:29748"/>
        <dbReference type="ChEBI" id="CHEBI:43474"/>
        <dbReference type="ChEBI" id="CHEBI:57701"/>
        <dbReference type="EC" id="4.2.3.5"/>
    </reaction>
</comment>
<dbReference type="InterPro" id="IPR000453">
    <property type="entry name" value="Chorismate_synth"/>
</dbReference>
<name>A0ABS7DHY1_9GAMM</name>
<comment type="similarity">
    <text evidence="2 7 8">Belongs to the chorismate synthase family.</text>
</comment>
<feature type="binding site" evidence="7">
    <location>
        <begin position="125"/>
        <end position="127"/>
    </location>
    <ligand>
        <name>FMN</name>
        <dbReference type="ChEBI" id="CHEBI:58210"/>
    </ligand>
</feature>
<evidence type="ECO:0000256" key="5">
    <source>
        <dbReference type="ARBA" id="ARBA00023141"/>
    </source>
</evidence>
<proteinExistence type="inferred from homology"/>
<evidence type="ECO:0000256" key="1">
    <source>
        <dbReference type="ARBA" id="ARBA00005044"/>
    </source>
</evidence>
<feature type="binding site" evidence="7">
    <location>
        <position position="54"/>
    </location>
    <ligand>
        <name>NADP(+)</name>
        <dbReference type="ChEBI" id="CHEBI:58349"/>
    </ligand>
</feature>
<evidence type="ECO:0000256" key="7">
    <source>
        <dbReference type="HAMAP-Rule" id="MF_00300"/>
    </source>
</evidence>
<evidence type="ECO:0000256" key="8">
    <source>
        <dbReference type="RuleBase" id="RU000605"/>
    </source>
</evidence>
<dbReference type="Proteomes" id="UP000731465">
    <property type="component" value="Unassembled WGS sequence"/>
</dbReference>
<protein>
    <recommendedName>
        <fullName evidence="3 7">Chorismate synthase</fullName>
        <shortName evidence="7">CS</shortName>
        <ecNumber evidence="3 7">4.2.3.5</ecNumber>
    </recommendedName>
    <alternativeName>
        <fullName evidence="7">5-enolpyruvylshikimate-3-phosphate phospholyase</fullName>
    </alternativeName>
</protein>
<dbReference type="SUPFAM" id="SSF103263">
    <property type="entry name" value="Chorismate synthase, AroC"/>
    <property type="match status" value="1"/>
</dbReference>
<dbReference type="RefSeq" id="WP_219937934.1">
    <property type="nucleotide sequence ID" value="NZ_JAGFNY010000026.1"/>
</dbReference>
<evidence type="ECO:0000256" key="4">
    <source>
        <dbReference type="ARBA" id="ARBA00022605"/>
    </source>
</evidence>
<evidence type="ECO:0000256" key="2">
    <source>
        <dbReference type="ARBA" id="ARBA00008014"/>
    </source>
</evidence>
<dbReference type="PROSITE" id="PS00788">
    <property type="entry name" value="CHORISMATE_SYNTHASE_2"/>
    <property type="match status" value="1"/>
</dbReference>
<comment type="cofactor">
    <cofactor evidence="7 8">
        <name>FMNH2</name>
        <dbReference type="ChEBI" id="CHEBI:57618"/>
    </cofactor>
    <text evidence="7 8">Reduced FMN (FMNH(2)).</text>
</comment>
<dbReference type="Pfam" id="PF01264">
    <property type="entry name" value="Chorismate_synt"/>
    <property type="match status" value="1"/>
</dbReference>
<keyword evidence="7" id="KW-0285">Flavoprotein</keyword>
<dbReference type="NCBIfam" id="TIGR00033">
    <property type="entry name" value="aroC"/>
    <property type="match status" value="1"/>
</dbReference>
<dbReference type="EC" id="4.2.3.5" evidence="3 7"/>
<dbReference type="PROSITE" id="PS00787">
    <property type="entry name" value="CHORISMATE_SYNTHASE_1"/>
    <property type="match status" value="1"/>
</dbReference>
<comment type="pathway">
    <text evidence="1 7 8">Metabolic intermediate biosynthesis; chorismate biosynthesis; chorismate from D-erythrose 4-phosphate and phosphoenolpyruvate: step 7/7.</text>
</comment>
<comment type="function">
    <text evidence="7">Catalyzes the anti-1,4-elimination of the C-3 phosphate and the C-6 proR hydrogen from 5-enolpyruvylshikimate-3-phosphate (EPSP) to yield chorismate, which is the branch point compound that serves as the starting substrate for the three terminal pathways of aromatic amino acid biosynthesis. This reaction introduces a second double bond into the aromatic ring system.</text>
</comment>
<reference evidence="10 11" key="1">
    <citation type="submission" date="2021-03" db="EMBL/GenBank/DDBJ databases">
        <title>Succinivibrio sp. nov. isolated from feces of cow.</title>
        <authorList>
            <person name="Choi J.-Y."/>
        </authorList>
    </citation>
    <scope>NUCLEOTIDE SEQUENCE [LARGE SCALE GENOMIC DNA]</scope>
    <source>
        <strain evidence="10 11">AGMB01872</strain>
    </source>
</reference>
<keyword evidence="5 7" id="KW-0057">Aromatic amino acid biosynthesis</keyword>
<organism evidence="10 11">
    <name type="scientific">Succinivibrio faecicola</name>
    <dbReference type="NCBI Taxonomy" id="2820300"/>
    <lineage>
        <taxon>Bacteria</taxon>
        <taxon>Pseudomonadati</taxon>
        <taxon>Pseudomonadota</taxon>
        <taxon>Gammaproteobacteria</taxon>
        <taxon>Aeromonadales</taxon>
        <taxon>Succinivibrionaceae</taxon>
        <taxon>Succinivibrio</taxon>
    </lineage>
</organism>
<feature type="binding site" evidence="7">
    <location>
        <position position="319"/>
    </location>
    <ligand>
        <name>FMN</name>
        <dbReference type="ChEBI" id="CHEBI:58210"/>
    </ligand>
</feature>
<dbReference type="PROSITE" id="PS00789">
    <property type="entry name" value="CHORISMATE_SYNTHASE_3"/>
    <property type="match status" value="1"/>
</dbReference>
<evidence type="ECO:0000313" key="11">
    <source>
        <dbReference type="Proteomes" id="UP000731465"/>
    </source>
</evidence>
<gene>
    <name evidence="7 10" type="primary">aroC</name>
    <name evidence="10" type="ORF">J5V48_07380</name>
</gene>
<keyword evidence="7" id="KW-0288">FMN</keyword>
<evidence type="ECO:0000313" key="10">
    <source>
        <dbReference type="EMBL" id="MBW7570711.1"/>
    </source>
</evidence>